<feature type="domain" description="DUF58" evidence="1">
    <location>
        <begin position="45"/>
        <end position="247"/>
    </location>
</feature>
<reference evidence="2" key="1">
    <citation type="journal article" date="2014" name="Int. J. Syst. Evol. Microbiol.">
        <title>Complete genome sequence of Corynebacterium casei LMG S-19264T (=DSM 44701T), isolated from a smear-ripened cheese.</title>
        <authorList>
            <consortium name="US DOE Joint Genome Institute (JGI-PGF)"/>
            <person name="Walter F."/>
            <person name="Albersmeier A."/>
            <person name="Kalinowski J."/>
            <person name="Ruckert C."/>
        </authorList>
    </citation>
    <scope>NUCLEOTIDE SEQUENCE</scope>
    <source>
        <strain evidence="2">CGMCC 1.15290</strain>
    </source>
</reference>
<reference evidence="2" key="2">
    <citation type="submission" date="2020-09" db="EMBL/GenBank/DDBJ databases">
        <authorList>
            <person name="Sun Q."/>
            <person name="Zhou Y."/>
        </authorList>
    </citation>
    <scope>NUCLEOTIDE SEQUENCE</scope>
    <source>
        <strain evidence="2">CGMCC 1.15290</strain>
    </source>
</reference>
<accession>A0A917J3Z6</accession>
<dbReference type="SUPFAM" id="SSF53300">
    <property type="entry name" value="vWA-like"/>
    <property type="match status" value="1"/>
</dbReference>
<comment type="caution">
    <text evidence="2">The sequence shown here is derived from an EMBL/GenBank/DDBJ whole genome shotgun (WGS) entry which is preliminary data.</text>
</comment>
<evidence type="ECO:0000313" key="2">
    <source>
        <dbReference type="EMBL" id="GGH78447.1"/>
    </source>
</evidence>
<protein>
    <recommendedName>
        <fullName evidence="1">DUF58 domain-containing protein</fullName>
    </recommendedName>
</protein>
<dbReference type="Pfam" id="PF01882">
    <property type="entry name" value="DUF58"/>
    <property type="match status" value="1"/>
</dbReference>
<name>A0A917J3Z6_9BACT</name>
<keyword evidence="3" id="KW-1185">Reference proteome</keyword>
<dbReference type="PANTHER" id="PTHR33608">
    <property type="entry name" value="BLL2464 PROTEIN"/>
    <property type="match status" value="1"/>
</dbReference>
<dbReference type="EMBL" id="BMIB01000004">
    <property type="protein sequence ID" value="GGH78447.1"/>
    <property type="molecule type" value="Genomic_DNA"/>
</dbReference>
<dbReference type="RefSeq" id="WP_229687982.1">
    <property type="nucleotide sequence ID" value="NZ_BMIB01000004.1"/>
</dbReference>
<dbReference type="PANTHER" id="PTHR33608:SF7">
    <property type="entry name" value="DUF58 DOMAIN-CONTAINING PROTEIN"/>
    <property type="match status" value="1"/>
</dbReference>
<dbReference type="Proteomes" id="UP000627292">
    <property type="component" value="Unassembled WGS sequence"/>
</dbReference>
<evidence type="ECO:0000259" key="1">
    <source>
        <dbReference type="Pfam" id="PF01882"/>
    </source>
</evidence>
<dbReference type="InterPro" id="IPR036465">
    <property type="entry name" value="vWFA_dom_sf"/>
</dbReference>
<sequence>MSGIISAAVMMAIKDLALAARTTIDGFMQGLNKSNIKGAGLEFSQYRSYQPGDDLRWLDWKMYARSDRYYIRESETETSISVRLLVDASGSMGHKDGAFSKMDYARYLAASLAWLANLQGDAIGLYAFQHGELFALPSRKDPQHLNRIFYQLERLQPAGHFTTPVAYNSIFTNSRQRELLIFISDLYQTHNEIMPLLESLSAYRHEVVVLHLMADNELNMDFAGYTTLQDLETGETMAVSSNTTQEHKDTVQAWIEAQRKYLLEKNISYRLMRTSEPVEKALTDFLRQRNKNTA</sequence>
<gene>
    <name evidence="2" type="ORF">GCM10011379_46360</name>
</gene>
<proteinExistence type="predicted"/>
<dbReference type="AlphaFoldDB" id="A0A917J3Z6"/>
<dbReference type="Gene3D" id="3.40.50.410">
    <property type="entry name" value="von Willebrand factor, type A domain"/>
    <property type="match status" value="1"/>
</dbReference>
<evidence type="ECO:0000313" key="3">
    <source>
        <dbReference type="Proteomes" id="UP000627292"/>
    </source>
</evidence>
<organism evidence="2 3">
    <name type="scientific">Filimonas zeae</name>
    <dbReference type="NCBI Taxonomy" id="1737353"/>
    <lineage>
        <taxon>Bacteria</taxon>
        <taxon>Pseudomonadati</taxon>
        <taxon>Bacteroidota</taxon>
        <taxon>Chitinophagia</taxon>
        <taxon>Chitinophagales</taxon>
        <taxon>Chitinophagaceae</taxon>
        <taxon>Filimonas</taxon>
    </lineage>
</organism>
<dbReference type="InterPro" id="IPR002881">
    <property type="entry name" value="DUF58"/>
</dbReference>